<dbReference type="InterPro" id="IPR028081">
    <property type="entry name" value="Leu-bd"/>
</dbReference>
<organism evidence="7 8">
    <name type="scientific">Bradyrhizobium jicamae</name>
    <dbReference type="NCBI Taxonomy" id="280332"/>
    <lineage>
        <taxon>Bacteria</taxon>
        <taxon>Pseudomonadati</taxon>
        <taxon>Pseudomonadota</taxon>
        <taxon>Alphaproteobacteria</taxon>
        <taxon>Hyphomicrobiales</taxon>
        <taxon>Nitrobacteraceae</taxon>
        <taxon>Bradyrhizobium</taxon>
    </lineage>
</organism>
<keyword evidence="8" id="KW-1185">Reference proteome</keyword>
<keyword evidence="4" id="KW-0029">Amino-acid transport</keyword>
<feature type="domain" description="Leucine-binding protein" evidence="6">
    <location>
        <begin position="35"/>
        <end position="379"/>
    </location>
</feature>
<keyword evidence="2" id="KW-0813">Transport</keyword>
<evidence type="ECO:0000313" key="7">
    <source>
        <dbReference type="EMBL" id="MBR0801097.1"/>
    </source>
</evidence>
<dbReference type="PRINTS" id="PR00337">
    <property type="entry name" value="LEUILEVALBP"/>
</dbReference>
<keyword evidence="3 5" id="KW-0732">Signal</keyword>
<evidence type="ECO:0000256" key="2">
    <source>
        <dbReference type="ARBA" id="ARBA00022448"/>
    </source>
</evidence>
<feature type="signal peptide" evidence="5">
    <location>
        <begin position="1"/>
        <end position="31"/>
    </location>
</feature>
<dbReference type="PANTHER" id="PTHR30483">
    <property type="entry name" value="LEUCINE-SPECIFIC-BINDING PROTEIN"/>
    <property type="match status" value="1"/>
</dbReference>
<gene>
    <name evidence="7" type="ORF">JQ615_37635</name>
</gene>
<sequence length="387" mass="40566">MIGEDGMNLRMLRALAICVGAVAMIAGSARAQDAPVKIGAVLSLSGPAAVFGIPERDAIQAIVAKMNSTTKGGRNFEISFYDDKSNPTEATRAVNQAINDKVVAIVGPSTGSGILAAGPIAQRLSTPLIGPAGTLAITDPKNEFYPWIFRAAPSDASDVRAILQDMAKGNAKKVGIFYQEDAYGKTGVDLAREVGPSLGLNVVETASAPYTATDLTAQATKLRNAGAQAVFLQISIAALGSSFVKAARQVGLSVPIYANAGLAQRSFAENVGNEVEGLRIVSIGNLPYDPTPGEAELAKMLEAAGKQPQGWGELTGSNALMAALGAIDKQKGKDITGASMRETLESLCDFDKFARGRVCYSAKDHDGWHEDALVITEVRNKQFRSVP</sequence>
<protein>
    <submittedName>
        <fullName evidence="7">ABC transporter substrate-binding protein</fullName>
    </submittedName>
</protein>
<evidence type="ECO:0000256" key="3">
    <source>
        <dbReference type="ARBA" id="ARBA00022729"/>
    </source>
</evidence>
<reference evidence="8" key="1">
    <citation type="journal article" date="2021" name="ISME J.">
        <title>Evolutionary origin and ecological implication of a unique nif island in free-living Bradyrhizobium lineages.</title>
        <authorList>
            <person name="Tao J."/>
        </authorList>
    </citation>
    <scope>NUCLEOTIDE SEQUENCE [LARGE SCALE GENOMIC DNA]</scope>
    <source>
        <strain evidence="8">SZCCT0434</strain>
    </source>
</reference>
<evidence type="ECO:0000256" key="5">
    <source>
        <dbReference type="SAM" id="SignalP"/>
    </source>
</evidence>
<evidence type="ECO:0000256" key="4">
    <source>
        <dbReference type="ARBA" id="ARBA00022970"/>
    </source>
</evidence>
<comment type="similarity">
    <text evidence="1">Belongs to the leucine-binding protein family.</text>
</comment>
<dbReference type="RefSeq" id="WP_312017210.1">
    <property type="nucleotide sequence ID" value="NZ_JAFCJH010000070.1"/>
</dbReference>
<dbReference type="EMBL" id="JAFCJH010000070">
    <property type="protein sequence ID" value="MBR0801097.1"/>
    <property type="molecule type" value="Genomic_DNA"/>
</dbReference>
<accession>A0ABS5FW79</accession>
<proteinExistence type="inferred from homology"/>
<comment type="caution">
    <text evidence="7">The sequence shown here is derived from an EMBL/GenBank/DDBJ whole genome shotgun (WGS) entry which is preliminary data.</text>
</comment>
<dbReference type="InterPro" id="IPR000709">
    <property type="entry name" value="Leu_Ile_Val-bd"/>
</dbReference>
<evidence type="ECO:0000256" key="1">
    <source>
        <dbReference type="ARBA" id="ARBA00010062"/>
    </source>
</evidence>
<dbReference type="SUPFAM" id="SSF53822">
    <property type="entry name" value="Periplasmic binding protein-like I"/>
    <property type="match status" value="1"/>
</dbReference>
<dbReference type="PANTHER" id="PTHR30483:SF38">
    <property type="entry name" value="BLR7848 PROTEIN"/>
    <property type="match status" value="1"/>
</dbReference>
<dbReference type="Proteomes" id="UP001315278">
    <property type="component" value="Unassembled WGS sequence"/>
</dbReference>
<feature type="chain" id="PRO_5045998250" evidence="5">
    <location>
        <begin position="32"/>
        <end position="387"/>
    </location>
</feature>
<dbReference type="InterPro" id="IPR028082">
    <property type="entry name" value="Peripla_BP_I"/>
</dbReference>
<evidence type="ECO:0000259" key="6">
    <source>
        <dbReference type="Pfam" id="PF13458"/>
    </source>
</evidence>
<evidence type="ECO:0000313" key="8">
    <source>
        <dbReference type="Proteomes" id="UP001315278"/>
    </source>
</evidence>
<dbReference type="Gene3D" id="3.40.50.2300">
    <property type="match status" value="2"/>
</dbReference>
<dbReference type="InterPro" id="IPR051010">
    <property type="entry name" value="BCAA_transport"/>
</dbReference>
<name>A0ABS5FW79_9BRAD</name>
<dbReference type="Pfam" id="PF13458">
    <property type="entry name" value="Peripla_BP_6"/>
    <property type="match status" value="1"/>
</dbReference>